<proteinExistence type="predicted"/>
<protein>
    <submittedName>
        <fullName evidence="1">Uncharacterized protein</fullName>
    </submittedName>
</protein>
<evidence type="ECO:0000313" key="2">
    <source>
        <dbReference type="Proteomes" id="UP000526233"/>
    </source>
</evidence>
<name>A0A7Y3T6T8_9HYPH</name>
<dbReference type="AlphaFoldDB" id="A0A7Y3T6T8"/>
<reference evidence="1 2" key="1">
    <citation type="submission" date="2018-11" db="EMBL/GenBank/DDBJ databases">
        <title>Genome sequencing and analysis.</title>
        <authorList>
            <person name="Huang Y.-T."/>
        </authorList>
    </citation>
    <scope>NUCLEOTIDE SEQUENCE [LARGE SCALE GENOMIC DNA]</scope>
    <source>
        <strain evidence="1 2">SHIN</strain>
    </source>
</reference>
<evidence type="ECO:0000313" key="1">
    <source>
        <dbReference type="EMBL" id="NNV22057.1"/>
    </source>
</evidence>
<organism evidence="1 2">
    <name type="scientific">Brucella pseudogrignonensis</name>
    <dbReference type="NCBI Taxonomy" id="419475"/>
    <lineage>
        <taxon>Bacteria</taxon>
        <taxon>Pseudomonadati</taxon>
        <taxon>Pseudomonadota</taxon>
        <taxon>Alphaproteobacteria</taxon>
        <taxon>Hyphomicrobiales</taxon>
        <taxon>Brucellaceae</taxon>
        <taxon>Brucella/Ochrobactrum group</taxon>
        <taxon>Brucella</taxon>
    </lineage>
</organism>
<accession>A0A7Y3T6T8</accession>
<gene>
    <name evidence="1" type="ORF">EHE22_16705</name>
</gene>
<comment type="caution">
    <text evidence="1">The sequence shown here is derived from an EMBL/GenBank/DDBJ whole genome shotgun (WGS) entry which is preliminary data.</text>
</comment>
<dbReference type="RefSeq" id="WP_151589703.1">
    <property type="nucleotide sequence ID" value="NZ_PKQI01000003.1"/>
</dbReference>
<dbReference type="EMBL" id="PKQI01000003">
    <property type="protein sequence ID" value="NNV22057.1"/>
    <property type="molecule type" value="Genomic_DNA"/>
</dbReference>
<sequence>MITDYRFVIDALDLTTGQSRWVFTSAGLAEANAAFDRLTAVDRYLMVELSELRDGGSTIGQFVVIKQAEKTVDGAVIIRSEPEAIVKTRGDDARLKLLEFGFAAGHR</sequence>
<dbReference type="Proteomes" id="UP000526233">
    <property type="component" value="Unassembled WGS sequence"/>
</dbReference>